<protein>
    <submittedName>
        <fullName evidence="1">Uncharacterized protein</fullName>
    </submittedName>
</protein>
<dbReference type="RefSeq" id="WP_167159142.1">
    <property type="nucleotide sequence ID" value="NZ_JAANOW010000001.1"/>
</dbReference>
<name>A0A7X5TZY0_9MYCO</name>
<accession>A0A7X5TZY0</accession>
<reference evidence="1 2" key="1">
    <citation type="submission" date="2020-03" db="EMBL/GenBank/DDBJ databases">
        <title>Sequencing the genomes of 1000 actinobacteria strains.</title>
        <authorList>
            <person name="Klenk H.-P."/>
        </authorList>
    </citation>
    <scope>NUCLEOTIDE SEQUENCE [LARGE SCALE GENOMIC DNA]</scope>
    <source>
        <strain evidence="1 2">DSM 44556</strain>
    </source>
</reference>
<organism evidence="1 2">
    <name type="scientific">Mycolicibacterium fluoranthenivorans</name>
    <dbReference type="NCBI Taxonomy" id="258505"/>
    <lineage>
        <taxon>Bacteria</taxon>
        <taxon>Bacillati</taxon>
        <taxon>Actinomycetota</taxon>
        <taxon>Actinomycetes</taxon>
        <taxon>Mycobacteriales</taxon>
        <taxon>Mycobacteriaceae</taxon>
        <taxon>Mycolicibacterium</taxon>
    </lineage>
</organism>
<proteinExistence type="predicted"/>
<sequence length="186" mass="20466">MSFPVSERSEGDTTGNALNTITVLADPATVLDDLSTLRREMKQALVTMAENRDTLMAPLPLTPFVPQFLVRRLEKMVLKVGGPIGCSNLGELPDAVNRPDGSHADHFRRQAGRTRCHRSGFRQPRWPALAGGGVPARQDEFEHPVVDRRRPEFRCGTVGRGGRGLRGIRAVGCHRTLGHSNTRAVR</sequence>
<gene>
    <name evidence="1" type="ORF">FHU31_002809</name>
</gene>
<dbReference type="AlphaFoldDB" id="A0A7X5TZY0"/>
<evidence type="ECO:0000313" key="1">
    <source>
        <dbReference type="EMBL" id="NIH95853.1"/>
    </source>
</evidence>
<dbReference type="Proteomes" id="UP000547444">
    <property type="component" value="Unassembled WGS sequence"/>
</dbReference>
<dbReference type="EMBL" id="JAANOW010000001">
    <property type="protein sequence ID" value="NIH95853.1"/>
    <property type="molecule type" value="Genomic_DNA"/>
</dbReference>
<keyword evidence="2" id="KW-1185">Reference proteome</keyword>
<evidence type="ECO:0000313" key="2">
    <source>
        <dbReference type="Proteomes" id="UP000547444"/>
    </source>
</evidence>
<comment type="caution">
    <text evidence="1">The sequence shown here is derived from an EMBL/GenBank/DDBJ whole genome shotgun (WGS) entry which is preliminary data.</text>
</comment>